<dbReference type="PROSITE" id="PS50181">
    <property type="entry name" value="FBOX"/>
    <property type="match status" value="1"/>
</dbReference>
<gene>
    <name evidence="2" type="ORF">EX30DRAFT_360624</name>
</gene>
<dbReference type="SUPFAM" id="SSF52047">
    <property type="entry name" value="RNI-like"/>
    <property type="match status" value="1"/>
</dbReference>
<dbReference type="STRING" id="341454.A0A4S2N5Y6"/>
<dbReference type="GO" id="GO:0019005">
    <property type="term" value="C:SCF ubiquitin ligase complex"/>
    <property type="evidence" value="ECO:0007669"/>
    <property type="project" value="TreeGrafter"/>
</dbReference>
<dbReference type="AlphaFoldDB" id="A0A4S2N5Y6"/>
<accession>A0A4S2N5Y6</accession>
<dbReference type="InParanoid" id="A0A4S2N5Y6"/>
<dbReference type="PANTHER" id="PTHR13318">
    <property type="entry name" value="PARTNER OF PAIRED, ISOFORM B-RELATED"/>
    <property type="match status" value="1"/>
</dbReference>
<feature type="domain" description="F-box" evidence="1">
    <location>
        <begin position="124"/>
        <end position="161"/>
    </location>
</feature>
<dbReference type="Gene3D" id="1.25.40.10">
    <property type="entry name" value="Tetratricopeptide repeat domain"/>
    <property type="match status" value="1"/>
</dbReference>
<dbReference type="InterPro" id="IPR001810">
    <property type="entry name" value="F-box_dom"/>
</dbReference>
<evidence type="ECO:0000259" key="1">
    <source>
        <dbReference type="PROSITE" id="PS50181"/>
    </source>
</evidence>
<dbReference type="Pfam" id="PF12937">
    <property type="entry name" value="F-box-like"/>
    <property type="match status" value="1"/>
</dbReference>
<proteinExistence type="predicted"/>
<dbReference type="Gene3D" id="1.20.1280.50">
    <property type="match status" value="1"/>
</dbReference>
<reference evidence="2 3" key="1">
    <citation type="submission" date="2019-04" db="EMBL/GenBank/DDBJ databases">
        <title>Comparative genomics and transcriptomics to analyze fruiting body development in filamentous ascomycetes.</title>
        <authorList>
            <consortium name="DOE Joint Genome Institute"/>
            <person name="Lutkenhaus R."/>
            <person name="Traeger S."/>
            <person name="Breuer J."/>
            <person name="Kuo A."/>
            <person name="Lipzen A."/>
            <person name="Pangilinan J."/>
            <person name="Dilworth D."/>
            <person name="Sandor L."/>
            <person name="Poggeler S."/>
            <person name="Barry K."/>
            <person name="Grigoriev I.V."/>
            <person name="Nowrousian M."/>
        </authorList>
    </citation>
    <scope>NUCLEOTIDE SEQUENCE [LARGE SCALE GENOMIC DNA]</scope>
    <source>
        <strain evidence="2 3">CBS 389.68</strain>
    </source>
</reference>
<dbReference type="InterPro" id="IPR011990">
    <property type="entry name" value="TPR-like_helical_dom_sf"/>
</dbReference>
<dbReference type="SUPFAM" id="SSF81383">
    <property type="entry name" value="F-box domain"/>
    <property type="match status" value="1"/>
</dbReference>
<dbReference type="SUPFAM" id="SSF48452">
    <property type="entry name" value="TPR-like"/>
    <property type="match status" value="1"/>
</dbReference>
<dbReference type="GO" id="GO:0031146">
    <property type="term" value="P:SCF-dependent proteasomal ubiquitin-dependent protein catabolic process"/>
    <property type="evidence" value="ECO:0007669"/>
    <property type="project" value="TreeGrafter"/>
</dbReference>
<dbReference type="InterPro" id="IPR036047">
    <property type="entry name" value="F-box-like_dom_sf"/>
</dbReference>
<name>A0A4S2N5Y6_9PEZI</name>
<dbReference type="Gene3D" id="3.80.10.10">
    <property type="entry name" value="Ribonuclease Inhibitor"/>
    <property type="match status" value="1"/>
</dbReference>
<dbReference type="OrthoDB" id="629492at2759"/>
<dbReference type="InterPro" id="IPR032675">
    <property type="entry name" value="LRR_dom_sf"/>
</dbReference>
<evidence type="ECO:0000313" key="3">
    <source>
        <dbReference type="Proteomes" id="UP000298138"/>
    </source>
</evidence>
<evidence type="ECO:0000313" key="2">
    <source>
        <dbReference type="EMBL" id="TGZ84593.1"/>
    </source>
</evidence>
<sequence>MDSTDRHAQELQRTAQELALTHATRINTQVSILDNRAAVLAKAQPENLEPALRDARRIMKLQKANAVGYLRGGQILQLMGKMDMAIKTYEYGLTQIGIQDEKGKKQLTAMQEKLSARLAAKPRLDPLSSLPLEITHMILGNLLLVDIVRMQRVCKGWREFLLLYQCNMPHLDFTGAGKTPSNKTITKYLNRMQRSITTIIISKAKELQPNILKLLLETPEKLQKLYIGPIAPYTLLRFPYGIKFRPTLKTLEIHASMSNHYILYLLSHIRSLETLPVIDRFLPHLEELEIVHMGLRHPSPSLKNSNAMTRVVYNSCFLMEYPEFPESLTYLDLSSNPYLIFNPDLITAYPLPNLEELHVDGCSLLHGSQLEAMIEPAKQSGSLRTLSFDNVARVDCTNLEWLLTPDIEENLRELSLAGNPSVKSTTVADLLKLRGLEVLNLSWTKILGSDVLALVRDGPKKLRRLNLDYCDHISNDTVQYLRDLGLTVSFARSTVREKGRKRK</sequence>
<dbReference type="Proteomes" id="UP000298138">
    <property type="component" value="Unassembled WGS sequence"/>
</dbReference>
<dbReference type="CDD" id="cd09917">
    <property type="entry name" value="F-box_SF"/>
    <property type="match status" value="1"/>
</dbReference>
<protein>
    <submittedName>
        <fullName evidence="2">RNI-like protein</fullName>
    </submittedName>
</protein>
<dbReference type="FunCoup" id="A0A4S2N5Y6">
    <property type="interactions" value="91"/>
</dbReference>
<organism evidence="2 3">
    <name type="scientific">Ascodesmis nigricans</name>
    <dbReference type="NCBI Taxonomy" id="341454"/>
    <lineage>
        <taxon>Eukaryota</taxon>
        <taxon>Fungi</taxon>
        <taxon>Dikarya</taxon>
        <taxon>Ascomycota</taxon>
        <taxon>Pezizomycotina</taxon>
        <taxon>Pezizomycetes</taxon>
        <taxon>Pezizales</taxon>
        <taxon>Ascodesmidaceae</taxon>
        <taxon>Ascodesmis</taxon>
    </lineage>
</organism>
<dbReference type="EMBL" id="ML220112">
    <property type="protein sequence ID" value="TGZ84593.1"/>
    <property type="molecule type" value="Genomic_DNA"/>
</dbReference>
<keyword evidence="3" id="KW-1185">Reference proteome</keyword>